<reference evidence="1" key="1">
    <citation type="journal article" date="2023" name="Science">
        <title>Genome structures resolve the early diversification of teleost fishes.</title>
        <authorList>
            <person name="Parey E."/>
            <person name="Louis A."/>
            <person name="Montfort J."/>
            <person name="Bouchez O."/>
            <person name="Roques C."/>
            <person name="Iampietro C."/>
            <person name="Lluch J."/>
            <person name="Castinel A."/>
            <person name="Donnadieu C."/>
            <person name="Desvignes T."/>
            <person name="Floi Bucao C."/>
            <person name="Jouanno E."/>
            <person name="Wen M."/>
            <person name="Mejri S."/>
            <person name="Dirks R."/>
            <person name="Jansen H."/>
            <person name="Henkel C."/>
            <person name="Chen W.J."/>
            <person name="Zahm M."/>
            <person name="Cabau C."/>
            <person name="Klopp C."/>
            <person name="Thompson A.W."/>
            <person name="Robinson-Rechavi M."/>
            <person name="Braasch I."/>
            <person name="Lecointre G."/>
            <person name="Bobe J."/>
            <person name="Postlethwait J.H."/>
            <person name="Berthelot C."/>
            <person name="Roest Crollius H."/>
            <person name="Guiguen Y."/>
        </authorList>
    </citation>
    <scope>NUCLEOTIDE SEQUENCE</scope>
    <source>
        <strain evidence="1">WJC10195</strain>
    </source>
</reference>
<gene>
    <name evidence="1" type="ORF">SKAU_G00093130</name>
</gene>
<dbReference type="EMBL" id="JAINUF010000003">
    <property type="protein sequence ID" value="KAJ8369285.1"/>
    <property type="molecule type" value="Genomic_DNA"/>
</dbReference>
<accession>A0A9Q1J4I7</accession>
<name>A0A9Q1J4I7_SYNKA</name>
<protein>
    <recommendedName>
        <fullName evidence="3">Reverse transcriptase</fullName>
    </recommendedName>
</protein>
<dbReference type="OrthoDB" id="447743at2759"/>
<dbReference type="AlphaFoldDB" id="A0A9Q1J4I7"/>
<proteinExistence type="predicted"/>
<dbReference type="Proteomes" id="UP001152622">
    <property type="component" value="Chromosome 3"/>
</dbReference>
<evidence type="ECO:0000313" key="2">
    <source>
        <dbReference type="Proteomes" id="UP001152622"/>
    </source>
</evidence>
<sequence length="438" mass="50086">MSWHPGLGKLDRSHLPGKFKTWCYQFTLYQHLMWPLKLSEIASTAVLKMDSKANNYIRKWLGLPLCLSNVALFGRNTLQLPLKSLNLGYRQEKVRLGFELRDSSDPFVQKAKAPVRTGRKWRAEQAVDQAISQLKHQEIVGWLQPGRSGLGWGPAPKLWSKASKKERKELVVSEVTRMEDEMYTIRAVSQCQQGRWTNWEAVTNRAITWADMEDSTSEAELPHKNPSLQHILTGCKSALTRDRWRHDQVPRKLAEVLEARRLEVNNTSSSTSQLRIHFVRQGAEAQNINQKEWSVLTPGCEWNMRVDLDQQLKFPVEIATTSLRPDIVLWSTSSRTVIMAELTVPWEEGMEAAFERKKEKYSELSAACTEAGWKASTYPMEVGCRGFTGKSIQRFLKVLGITGSRQKKALGELAEEAEQGSFWLWLRRKDATWGKQGS</sequence>
<keyword evidence="2" id="KW-1185">Reference proteome</keyword>
<evidence type="ECO:0000313" key="1">
    <source>
        <dbReference type="EMBL" id="KAJ8369285.1"/>
    </source>
</evidence>
<organism evidence="1 2">
    <name type="scientific">Synaphobranchus kaupii</name>
    <name type="common">Kaup's arrowtooth eel</name>
    <dbReference type="NCBI Taxonomy" id="118154"/>
    <lineage>
        <taxon>Eukaryota</taxon>
        <taxon>Metazoa</taxon>
        <taxon>Chordata</taxon>
        <taxon>Craniata</taxon>
        <taxon>Vertebrata</taxon>
        <taxon>Euteleostomi</taxon>
        <taxon>Actinopterygii</taxon>
        <taxon>Neopterygii</taxon>
        <taxon>Teleostei</taxon>
        <taxon>Anguilliformes</taxon>
        <taxon>Synaphobranchidae</taxon>
        <taxon>Synaphobranchus</taxon>
    </lineage>
</organism>
<evidence type="ECO:0008006" key="3">
    <source>
        <dbReference type="Google" id="ProtNLM"/>
    </source>
</evidence>
<comment type="caution">
    <text evidence="1">The sequence shown here is derived from an EMBL/GenBank/DDBJ whole genome shotgun (WGS) entry which is preliminary data.</text>
</comment>